<feature type="compositionally biased region" description="Low complexity" evidence="2">
    <location>
        <begin position="594"/>
        <end position="603"/>
    </location>
</feature>
<proteinExistence type="predicted"/>
<reference evidence="3" key="1">
    <citation type="journal article" date="2017" name="Gigascience">
        <title>The genome draft of coconut (Cocos nucifera).</title>
        <authorList>
            <person name="Xiao Y."/>
            <person name="Xu P."/>
            <person name="Fan H."/>
            <person name="Baudouin L."/>
            <person name="Xia W."/>
            <person name="Bocs S."/>
            <person name="Xu J."/>
            <person name="Li Q."/>
            <person name="Guo A."/>
            <person name="Zhou L."/>
            <person name="Li J."/>
            <person name="Wu Y."/>
            <person name="Ma Z."/>
            <person name="Armero A."/>
            <person name="Issali A.E."/>
            <person name="Liu N."/>
            <person name="Peng M."/>
            <person name="Yang Y."/>
        </authorList>
    </citation>
    <scope>NUCLEOTIDE SEQUENCE</scope>
    <source>
        <tissue evidence="3">Spear leaf of Hainan Tall coconut</tissue>
    </source>
</reference>
<feature type="region of interest" description="Disordered" evidence="2">
    <location>
        <begin position="530"/>
        <end position="603"/>
    </location>
</feature>
<feature type="compositionally biased region" description="Polar residues" evidence="2">
    <location>
        <begin position="1"/>
        <end position="23"/>
    </location>
</feature>
<evidence type="ECO:0000256" key="1">
    <source>
        <dbReference type="SAM" id="Coils"/>
    </source>
</evidence>
<name>A0A8K0ND52_COCNU</name>
<sequence>MMRSASRSYNPAILSSKTLTPSPASDLPPRRKLSRRRRTRTPIFPGATAGARSRGDGSASGGRRSGPATPLLRWKFDDADRSAEPSSEFLGGKDRRKHWRAAGEVAPAVSARKLAAGLWQLQLPEASTGGGERRGGRQGFEPNFGHLHVSDVCDPNITGLHTNTKNELLIHDPKNDIVQKHEASAALSNCAMERATKWDHGCSKASDEVSVLYGHLKLLEDQQMTTVSVVSALQTALEQARNRIIELEAEKRSAKKKLDHFLRKLAEEKASWRKREHEKIRAVMDAMKDDLNRERKNGQRMEIMNSKLVNELAEAKLSAKRCLQDYEKERKARELMEEVCDELAKEIGEDKAEIEALKRESMKICEEVEEERRMLQMAEVWREERVQMKLVDAKLTLEEKYSQLSKLKNDLEAFLKKHSSTYPDMAELKEAEMLRETANSIKVQDIKVFSYQPPASEDIFSVFEELLPREETNEREIEQCYGNSPASHASNVHTVSPETDVFLEKPMKRYANGIIEGNGDIEDDSGWETVSHVEEQGSSNSPEGSDPSVNGMYQESNASVSGTDWDENGDNGKLNSEISGVCSATTRQSRKKSSSISRLWRSSCPNNSENCKKFSFEVTNGRLSNGRKSNAALSPDRKSGEAGLSSPSIGQWSSPDSLNPHITRGMKGCIEWPKGMQKHSLKAKLLEARMESQKVQLRHVLKQKI</sequence>
<dbReference type="EMBL" id="CM017885">
    <property type="protein sequence ID" value="KAG1368305.1"/>
    <property type="molecule type" value="Genomic_DNA"/>
</dbReference>
<protein>
    <submittedName>
        <fullName evidence="3">Uncharacterized protein</fullName>
    </submittedName>
</protein>
<gene>
    <name evidence="3" type="ORF">COCNU_14G007730</name>
</gene>
<dbReference type="AlphaFoldDB" id="A0A8K0ND52"/>
<feature type="compositionally biased region" description="Polar residues" evidence="2">
    <location>
        <begin position="536"/>
        <end position="562"/>
    </location>
</feature>
<dbReference type="Proteomes" id="UP000797356">
    <property type="component" value="Chromosome 14"/>
</dbReference>
<feature type="region of interest" description="Disordered" evidence="2">
    <location>
        <begin position="622"/>
        <end position="666"/>
    </location>
</feature>
<feature type="coiled-coil region" evidence="1">
    <location>
        <begin position="230"/>
        <end position="417"/>
    </location>
</feature>
<keyword evidence="1" id="KW-0175">Coiled coil</keyword>
<evidence type="ECO:0000256" key="2">
    <source>
        <dbReference type="SAM" id="MobiDB-lite"/>
    </source>
</evidence>
<organism evidence="3 4">
    <name type="scientific">Cocos nucifera</name>
    <name type="common">Coconut palm</name>
    <dbReference type="NCBI Taxonomy" id="13894"/>
    <lineage>
        <taxon>Eukaryota</taxon>
        <taxon>Viridiplantae</taxon>
        <taxon>Streptophyta</taxon>
        <taxon>Embryophyta</taxon>
        <taxon>Tracheophyta</taxon>
        <taxon>Spermatophyta</taxon>
        <taxon>Magnoliopsida</taxon>
        <taxon>Liliopsida</taxon>
        <taxon>Arecaceae</taxon>
        <taxon>Arecoideae</taxon>
        <taxon>Cocoseae</taxon>
        <taxon>Attaleinae</taxon>
        <taxon>Cocos</taxon>
    </lineage>
</organism>
<feature type="region of interest" description="Disordered" evidence="2">
    <location>
        <begin position="1"/>
        <end position="91"/>
    </location>
</feature>
<feature type="compositionally biased region" description="Basic and acidic residues" evidence="2">
    <location>
        <begin position="74"/>
        <end position="83"/>
    </location>
</feature>
<reference evidence="3" key="2">
    <citation type="submission" date="2019-07" db="EMBL/GenBank/DDBJ databases">
        <authorList>
            <person name="Yang Y."/>
            <person name="Bocs S."/>
            <person name="Baudouin L."/>
        </authorList>
    </citation>
    <scope>NUCLEOTIDE SEQUENCE</scope>
    <source>
        <tissue evidence="3">Spear leaf of Hainan Tall coconut</tissue>
    </source>
</reference>
<dbReference type="PANTHER" id="PTHR31071">
    <property type="entry name" value="GB|AAF24581.1"/>
    <property type="match status" value="1"/>
</dbReference>
<keyword evidence="4" id="KW-1185">Reference proteome</keyword>
<dbReference type="PANTHER" id="PTHR31071:SF2">
    <property type="entry name" value="ACTIN CYTOSKELETON-REGULATORY COMPLEX PAN-LIKE PROTEIN"/>
    <property type="match status" value="1"/>
</dbReference>
<feature type="compositionally biased region" description="Basic residues" evidence="2">
    <location>
        <begin position="30"/>
        <end position="40"/>
    </location>
</feature>
<feature type="compositionally biased region" description="Polar residues" evidence="2">
    <location>
        <begin position="622"/>
        <end position="632"/>
    </location>
</feature>
<dbReference type="OrthoDB" id="1927957at2759"/>
<feature type="compositionally biased region" description="Polar residues" evidence="2">
    <location>
        <begin position="645"/>
        <end position="657"/>
    </location>
</feature>
<dbReference type="InterPro" id="IPR043424">
    <property type="entry name" value="BLT-like"/>
</dbReference>
<accession>A0A8K0ND52</accession>
<comment type="caution">
    <text evidence="3">The sequence shown here is derived from an EMBL/GenBank/DDBJ whole genome shotgun (WGS) entry which is preliminary data.</text>
</comment>
<evidence type="ECO:0000313" key="4">
    <source>
        <dbReference type="Proteomes" id="UP000797356"/>
    </source>
</evidence>
<evidence type="ECO:0000313" key="3">
    <source>
        <dbReference type="EMBL" id="KAG1368305.1"/>
    </source>
</evidence>